<keyword evidence="4 8" id="KW-0812">Transmembrane</keyword>
<dbReference type="PROSITE" id="PS51779">
    <property type="entry name" value="POTRA"/>
    <property type="match status" value="1"/>
</dbReference>
<evidence type="ECO:0000256" key="2">
    <source>
        <dbReference type="ARBA" id="ARBA00022475"/>
    </source>
</evidence>
<dbReference type="InterPro" id="IPR013685">
    <property type="entry name" value="POTRA_FtsQ_type"/>
</dbReference>
<keyword evidence="7" id="KW-0131">Cell cycle</keyword>
<evidence type="ECO:0000256" key="3">
    <source>
        <dbReference type="ARBA" id="ARBA00022618"/>
    </source>
</evidence>
<accession>A0A1M7FS69</accession>
<name>A0A1M7FS69_9FIRM</name>
<organism evidence="10 11">
    <name type="scientific">Caldanaerovirga acetigignens</name>
    <dbReference type="NCBI Taxonomy" id="447595"/>
    <lineage>
        <taxon>Bacteria</taxon>
        <taxon>Bacillati</taxon>
        <taxon>Bacillota</taxon>
        <taxon>Clostridia</taxon>
        <taxon>Thermosediminibacterales</taxon>
        <taxon>Thermosediminibacteraceae</taxon>
        <taxon>Caldanaerovirga</taxon>
    </lineage>
</organism>
<evidence type="ECO:0000256" key="8">
    <source>
        <dbReference type="SAM" id="Phobius"/>
    </source>
</evidence>
<dbReference type="InterPro" id="IPR005548">
    <property type="entry name" value="Cell_div_FtsQ/DivIB_C"/>
</dbReference>
<gene>
    <name evidence="10" type="ORF">SAMN05660826_00134</name>
</gene>
<dbReference type="STRING" id="447595.SAMN05660826_00134"/>
<dbReference type="PANTHER" id="PTHR37820:SF1">
    <property type="entry name" value="CELL DIVISION PROTEIN FTSQ"/>
    <property type="match status" value="1"/>
</dbReference>
<keyword evidence="11" id="KW-1185">Reference proteome</keyword>
<proteinExistence type="predicted"/>
<keyword evidence="2" id="KW-1003">Cell membrane</keyword>
<dbReference type="Proteomes" id="UP000184375">
    <property type="component" value="Unassembled WGS sequence"/>
</dbReference>
<feature type="transmembrane region" description="Helical" evidence="8">
    <location>
        <begin position="24"/>
        <end position="46"/>
    </location>
</feature>
<sequence length="258" mass="29409">MSVYGRKERMRIDYGRKRKIDNKALLRLAIFLCIITIMLATTSSFFKIKEVAVEGNSSIPDGEVLKLLSRYMDKNTFMVKPALISEEIKQVLPVEEAKVKLRLPGTIIVRVKEREVMAAIPYLGGFVLIDPACYVVKMQADLDGLRIPIVTGIEITKPEKAKPIIVNKRQDVVEGLKKALKYLLPMRAELSEIHLDNKEGEITFFIYTLDGFQIYLKEKDLEEEKFLLMESVLKDLRERGIDKGQIDLSKGAPVFKAF</sequence>
<keyword evidence="3 10" id="KW-0132">Cell division</keyword>
<comment type="subcellular location">
    <subcellularLocation>
        <location evidence="1">Membrane</location>
    </subcellularLocation>
</comment>
<dbReference type="AlphaFoldDB" id="A0A1M7FS69"/>
<evidence type="ECO:0000313" key="11">
    <source>
        <dbReference type="Proteomes" id="UP000184375"/>
    </source>
</evidence>
<dbReference type="GO" id="GO:0051301">
    <property type="term" value="P:cell division"/>
    <property type="evidence" value="ECO:0007669"/>
    <property type="project" value="UniProtKB-KW"/>
</dbReference>
<evidence type="ECO:0000256" key="5">
    <source>
        <dbReference type="ARBA" id="ARBA00022989"/>
    </source>
</evidence>
<reference evidence="11" key="1">
    <citation type="submission" date="2016-11" db="EMBL/GenBank/DDBJ databases">
        <authorList>
            <person name="Varghese N."/>
            <person name="Submissions S."/>
        </authorList>
    </citation>
    <scope>NUCLEOTIDE SEQUENCE [LARGE SCALE GENOMIC DNA]</scope>
    <source>
        <strain evidence="11">DSM 18802</strain>
    </source>
</reference>
<dbReference type="Pfam" id="PF08478">
    <property type="entry name" value="POTRA_1"/>
    <property type="match status" value="1"/>
</dbReference>
<keyword evidence="6 8" id="KW-0472">Membrane</keyword>
<protein>
    <submittedName>
        <fullName evidence="10">Cell division protein FtsQ</fullName>
    </submittedName>
</protein>
<dbReference type="Pfam" id="PF03799">
    <property type="entry name" value="FtsQ_DivIB_C"/>
    <property type="match status" value="1"/>
</dbReference>
<keyword evidence="5 8" id="KW-1133">Transmembrane helix</keyword>
<dbReference type="EMBL" id="FRCR01000001">
    <property type="protein sequence ID" value="SHM06873.1"/>
    <property type="molecule type" value="Genomic_DNA"/>
</dbReference>
<evidence type="ECO:0000256" key="6">
    <source>
        <dbReference type="ARBA" id="ARBA00023136"/>
    </source>
</evidence>
<evidence type="ECO:0000256" key="1">
    <source>
        <dbReference type="ARBA" id="ARBA00004370"/>
    </source>
</evidence>
<dbReference type="InterPro" id="IPR050487">
    <property type="entry name" value="FtsQ_DivIB"/>
</dbReference>
<feature type="domain" description="POTRA" evidence="9">
    <location>
        <begin position="46"/>
        <end position="114"/>
    </location>
</feature>
<dbReference type="PANTHER" id="PTHR37820">
    <property type="entry name" value="CELL DIVISION PROTEIN DIVIB"/>
    <property type="match status" value="1"/>
</dbReference>
<evidence type="ECO:0000259" key="9">
    <source>
        <dbReference type="PROSITE" id="PS51779"/>
    </source>
</evidence>
<dbReference type="GO" id="GO:0005886">
    <property type="term" value="C:plasma membrane"/>
    <property type="evidence" value="ECO:0007669"/>
    <property type="project" value="TreeGrafter"/>
</dbReference>
<evidence type="ECO:0000256" key="4">
    <source>
        <dbReference type="ARBA" id="ARBA00022692"/>
    </source>
</evidence>
<dbReference type="Gene3D" id="3.10.20.310">
    <property type="entry name" value="membrane protein fhac"/>
    <property type="match status" value="1"/>
</dbReference>
<dbReference type="InterPro" id="IPR034746">
    <property type="entry name" value="POTRA"/>
</dbReference>
<evidence type="ECO:0000313" key="10">
    <source>
        <dbReference type="EMBL" id="SHM06873.1"/>
    </source>
</evidence>
<evidence type="ECO:0000256" key="7">
    <source>
        <dbReference type="ARBA" id="ARBA00023306"/>
    </source>
</evidence>